<reference evidence="3" key="1">
    <citation type="journal article" date="2019" name="Int. J. Syst. Evol. Microbiol.">
        <title>The Global Catalogue of Microorganisms (GCM) 10K type strain sequencing project: providing services to taxonomists for standard genome sequencing and annotation.</title>
        <authorList>
            <consortium name="The Broad Institute Genomics Platform"/>
            <consortium name="The Broad Institute Genome Sequencing Center for Infectious Disease"/>
            <person name="Wu L."/>
            <person name="Ma J."/>
        </authorList>
    </citation>
    <scope>NUCLEOTIDE SEQUENCE [LARGE SCALE GENOMIC DNA]</scope>
    <source>
        <strain evidence="3">CGMCC 4.7106</strain>
    </source>
</reference>
<evidence type="ECO:0000313" key="3">
    <source>
        <dbReference type="Proteomes" id="UP001597375"/>
    </source>
</evidence>
<keyword evidence="1" id="KW-0472">Membrane</keyword>
<name>A0ABW5D3L6_9BACT</name>
<dbReference type="EMBL" id="JBHUIT010000002">
    <property type="protein sequence ID" value="MFD2255652.1"/>
    <property type="molecule type" value="Genomic_DNA"/>
</dbReference>
<keyword evidence="1" id="KW-1133">Transmembrane helix</keyword>
<evidence type="ECO:0000256" key="1">
    <source>
        <dbReference type="SAM" id="Phobius"/>
    </source>
</evidence>
<keyword evidence="1" id="KW-0812">Transmembrane</keyword>
<feature type="transmembrane region" description="Helical" evidence="1">
    <location>
        <begin position="34"/>
        <end position="53"/>
    </location>
</feature>
<organism evidence="2 3">
    <name type="scientific">Luteolibacter algae</name>
    <dbReference type="NCBI Taxonomy" id="454151"/>
    <lineage>
        <taxon>Bacteria</taxon>
        <taxon>Pseudomonadati</taxon>
        <taxon>Verrucomicrobiota</taxon>
        <taxon>Verrucomicrobiia</taxon>
        <taxon>Verrucomicrobiales</taxon>
        <taxon>Verrucomicrobiaceae</taxon>
        <taxon>Luteolibacter</taxon>
    </lineage>
</organism>
<comment type="caution">
    <text evidence="2">The sequence shown here is derived from an EMBL/GenBank/DDBJ whole genome shotgun (WGS) entry which is preliminary data.</text>
</comment>
<dbReference type="RefSeq" id="WP_386818309.1">
    <property type="nucleotide sequence ID" value="NZ_JBHUIT010000002.1"/>
</dbReference>
<proteinExistence type="predicted"/>
<evidence type="ECO:0008006" key="4">
    <source>
        <dbReference type="Google" id="ProtNLM"/>
    </source>
</evidence>
<dbReference type="Proteomes" id="UP001597375">
    <property type="component" value="Unassembled WGS sequence"/>
</dbReference>
<protein>
    <recommendedName>
        <fullName evidence="4">Invasion protein</fullName>
    </recommendedName>
</protein>
<feature type="transmembrane region" description="Helical" evidence="1">
    <location>
        <begin position="85"/>
        <end position="106"/>
    </location>
</feature>
<gene>
    <name evidence="2" type="ORF">ACFSSA_03105</name>
</gene>
<keyword evidence="3" id="KW-1185">Reference proteome</keyword>
<evidence type="ECO:0000313" key="2">
    <source>
        <dbReference type="EMBL" id="MFD2255652.1"/>
    </source>
</evidence>
<feature type="transmembrane region" description="Helical" evidence="1">
    <location>
        <begin position="9"/>
        <end position="28"/>
    </location>
</feature>
<accession>A0ABW5D3L6</accession>
<sequence>MDPLLLKTLHLAGVFALFASLGATMIGGSSKKSASILHGVALLFILLIGFAMLEKPPMDQYWWMVKFGIWLFIGLAPALSKKKVLPPTIVFALTLLAASAAAYLGVAKPF</sequence>
<feature type="transmembrane region" description="Helical" evidence="1">
    <location>
        <begin position="60"/>
        <end position="79"/>
    </location>
</feature>